<protein>
    <submittedName>
        <fullName evidence="1">Uncharacterized protein</fullName>
    </submittedName>
</protein>
<name>A0A6C0ADZ9_9ZZZZ</name>
<organism evidence="1">
    <name type="scientific">viral metagenome</name>
    <dbReference type="NCBI Taxonomy" id="1070528"/>
    <lineage>
        <taxon>unclassified sequences</taxon>
        <taxon>metagenomes</taxon>
        <taxon>organismal metagenomes</taxon>
    </lineage>
</organism>
<evidence type="ECO:0000313" key="1">
    <source>
        <dbReference type="EMBL" id="QHS77964.1"/>
    </source>
</evidence>
<reference evidence="1" key="1">
    <citation type="journal article" date="2020" name="Nature">
        <title>Giant virus diversity and host interactions through global metagenomics.</title>
        <authorList>
            <person name="Schulz F."/>
            <person name="Roux S."/>
            <person name="Paez-Espino D."/>
            <person name="Jungbluth S."/>
            <person name="Walsh D.A."/>
            <person name="Denef V.J."/>
            <person name="McMahon K.D."/>
            <person name="Konstantinidis K.T."/>
            <person name="Eloe-Fadrosh E.A."/>
            <person name="Kyrpides N.C."/>
            <person name="Woyke T."/>
        </authorList>
    </citation>
    <scope>NUCLEOTIDE SEQUENCE</scope>
    <source>
        <strain evidence="1">GVMAG-S-1021933-23</strain>
    </source>
</reference>
<proteinExistence type="predicted"/>
<accession>A0A6C0ADZ9</accession>
<dbReference type="AlphaFoldDB" id="A0A6C0ADZ9"/>
<dbReference type="EMBL" id="MN740594">
    <property type="protein sequence ID" value="QHS77964.1"/>
    <property type="molecule type" value="Genomic_DNA"/>
</dbReference>
<sequence>MLKLKYKKFPEYLKESDLYKNLSSKDSIYIPEENFKISDEVNSLEDFKQLFKTINFFGLDYPKQMKKYFDKNTEEVFYYYYQQIDEINIFFMLKYFFGSEEKLNSYFENKIKKKLDELINYLNDKEKKSKKEYKFYEFYGKINLKSKLKKKYVEKILGILNILKTQNFMFLKDYINSDIKEIKFENIKPKEISNLGYFLSLDKINSTLKITEKGCFNENLSNIEIIGYRYGGAIFNIAGKEKHYLDFEQNFGFILSLDEFAEPVKPNIKNIFWFSDNNTRQRLPILNIYFSTNVSLYNYIRINKKLLKTFGDNEVDYRINKALLK</sequence>